<dbReference type="InterPro" id="IPR036264">
    <property type="entry name" value="Bact_exopeptidase_dim_dom"/>
</dbReference>
<dbReference type="SUPFAM" id="SSF55031">
    <property type="entry name" value="Bacterial exopeptidase dimerisation domain"/>
    <property type="match status" value="1"/>
</dbReference>
<geneLocation type="plasmid" evidence="5 6">
    <name>unnamed1</name>
</geneLocation>
<dbReference type="Proteomes" id="UP000215256">
    <property type="component" value="Plasmid unnamed1"/>
</dbReference>
<dbReference type="KEGG" id="och:CES85_3549"/>
<dbReference type="GO" id="GO:0046872">
    <property type="term" value="F:metal ion binding"/>
    <property type="evidence" value="ECO:0007669"/>
    <property type="project" value="UniProtKB-KW"/>
</dbReference>
<sequence length="399" mass="42699">MAAQSDPNLLNDLSSFVQKLTNDIEPHLIEVRRDIHAHPETGFDVERTAGLVARELESLGIEHQTGVGRTGVVGLIKGGRPGPTLIIRADMDALPIEEQTGLPFASLHPGKMHACGHDLHTAILIGIGKVLKDIAPRLSGNVKLMFQPAEETQESGARAMISDGILDGVDYALGFHNHPDEPTGTFTFVEGVANGSSDEFDITVHAASGHAARPHQAVDPIVATAQLITQLQTIVSREVDPMLAAVLTIGSIHGGHTHNIIPDSVSIMGTVRCQDRDARDIIEAAVRRICGGLEASLRVRCEINYVRGVPSMVSDPYLIETTGAVIREHYGDVYFKRGGSLGSEDFALVGERVPSFQLGIGAAQDGRDDKLHNSDYQPNERSIANGVVVLSLAAARILS</sequence>
<feature type="binding site" evidence="3">
    <location>
        <position position="176"/>
    </location>
    <ligand>
        <name>Mn(2+)</name>
        <dbReference type="ChEBI" id="CHEBI:29035"/>
        <label>2</label>
    </ligand>
</feature>
<accession>A0A248UQC3</accession>
<dbReference type="Pfam" id="PF01546">
    <property type="entry name" value="Peptidase_M20"/>
    <property type="match status" value="1"/>
</dbReference>
<keyword evidence="3" id="KW-0464">Manganese</keyword>
<dbReference type="InterPro" id="IPR017439">
    <property type="entry name" value="Amidohydrolase"/>
</dbReference>
<dbReference type="InterPro" id="IPR002933">
    <property type="entry name" value="Peptidase_M20"/>
</dbReference>
<dbReference type="InterPro" id="IPR011650">
    <property type="entry name" value="Peptidase_M20_dimer"/>
</dbReference>
<dbReference type="AlphaFoldDB" id="A0A248UQC3"/>
<comment type="cofactor">
    <cofactor evidence="3">
        <name>Mn(2+)</name>
        <dbReference type="ChEBI" id="CHEBI:29035"/>
    </cofactor>
    <text evidence="3">The Mn(2+) ion enhances activity.</text>
</comment>
<dbReference type="OrthoDB" id="9777385at2"/>
<organism evidence="5 6">
    <name type="scientific">Ochrobactrum quorumnocens</name>
    <dbReference type="NCBI Taxonomy" id="271865"/>
    <lineage>
        <taxon>Bacteria</taxon>
        <taxon>Pseudomonadati</taxon>
        <taxon>Pseudomonadota</taxon>
        <taxon>Alphaproteobacteria</taxon>
        <taxon>Hyphomicrobiales</taxon>
        <taxon>Brucellaceae</taxon>
        <taxon>Brucella/Ochrobactrum group</taxon>
        <taxon>Ochrobactrum</taxon>
    </lineage>
</organism>
<feature type="binding site" evidence="3">
    <location>
        <position position="115"/>
    </location>
    <ligand>
        <name>Mn(2+)</name>
        <dbReference type="ChEBI" id="CHEBI:29035"/>
        <label>2</label>
    </ligand>
</feature>
<feature type="domain" description="Peptidase M20 dimerisation" evidence="4">
    <location>
        <begin position="197"/>
        <end position="290"/>
    </location>
</feature>
<dbReference type="GO" id="GO:0016787">
    <property type="term" value="F:hydrolase activity"/>
    <property type="evidence" value="ECO:0007669"/>
    <property type="project" value="UniProtKB-KW"/>
</dbReference>
<keyword evidence="5" id="KW-0614">Plasmid</keyword>
<feature type="binding site" evidence="3">
    <location>
        <position position="117"/>
    </location>
    <ligand>
        <name>Mn(2+)</name>
        <dbReference type="ChEBI" id="CHEBI:29035"/>
        <label>2</label>
    </ligand>
</feature>
<dbReference type="PIRSF" id="PIRSF005962">
    <property type="entry name" value="Pept_M20D_amidohydro"/>
    <property type="match status" value="1"/>
</dbReference>
<evidence type="ECO:0000313" key="5">
    <source>
        <dbReference type="EMBL" id="ASV88601.1"/>
    </source>
</evidence>
<keyword evidence="2 5" id="KW-0378">Hydrolase</keyword>
<protein>
    <submittedName>
        <fullName evidence="5">Amidohydrolase family protein</fullName>
    </submittedName>
</protein>
<keyword evidence="3" id="KW-0479">Metal-binding</keyword>
<evidence type="ECO:0000256" key="1">
    <source>
        <dbReference type="ARBA" id="ARBA00006153"/>
    </source>
</evidence>
<proteinExistence type="inferred from homology"/>
<dbReference type="Pfam" id="PF07687">
    <property type="entry name" value="M20_dimer"/>
    <property type="match status" value="1"/>
</dbReference>
<dbReference type="SUPFAM" id="SSF53187">
    <property type="entry name" value="Zn-dependent exopeptidases"/>
    <property type="match status" value="1"/>
</dbReference>
<dbReference type="FunFam" id="3.30.70.360:FF:000014">
    <property type="entry name" value="N-acyl-L-amino acid amidohydrolase"/>
    <property type="match status" value="1"/>
</dbReference>
<dbReference type="Gene3D" id="3.30.70.360">
    <property type="match status" value="1"/>
</dbReference>
<feature type="binding site" evidence="3">
    <location>
        <position position="151"/>
    </location>
    <ligand>
        <name>Mn(2+)</name>
        <dbReference type="ChEBI" id="CHEBI:29035"/>
        <label>2</label>
    </ligand>
</feature>
<feature type="binding site" evidence="3">
    <location>
        <position position="372"/>
    </location>
    <ligand>
        <name>Mn(2+)</name>
        <dbReference type="ChEBI" id="CHEBI:29035"/>
        <label>2</label>
    </ligand>
</feature>
<dbReference type="EMBL" id="CP022605">
    <property type="protein sequence ID" value="ASV88601.1"/>
    <property type="molecule type" value="Genomic_DNA"/>
</dbReference>
<evidence type="ECO:0000313" key="6">
    <source>
        <dbReference type="Proteomes" id="UP000215256"/>
    </source>
</evidence>
<dbReference type="PANTHER" id="PTHR11014:SF63">
    <property type="entry name" value="METALLOPEPTIDASE, PUTATIVE (AFU_ORTHOLOGUE AFUA_6G09600)-RELATED"/>
    <property type="match status" value="1"/>
</dbReference>
<dbReference type="NCBIfam" id="TIGR01891">
    <property type="entry name" value="amidohydrolases"/>
    <property type="match status" value="1"/>
</dbReference>
<dbReference type="CDD" id="cd03886">
    <property type="entry name" value="M20_Acy1"/>
    <property type="match status" value="1"/>
</dbReference>
<evidence type="ECO:0000256" key="3">
    <source>
        <dbReference type="PIRSR" id="PIRSR005962-1"/>
    </source>
</evidence>
<reference evidence="5 6" key="1">
    <citation type="submission" date="2017-07" db="EMBL/GenBank/DDBJ databases">
        <title>Phylogenetic study on the rhizospheric bacterium Ochrobactrum sp. A44.</title>
        <authorList>
            <person name="Krzyzanowska D.M."/>
            <person name="Ossowicki A."/>
            <person name="Rajewska M."/>
            <person name="Maciag T."/>
            <person name="Kaczynski Z."/>
            <person name="Czerwicka M."/>
            <person name="Jafra S."/>
        </authorList>
    </citation>
    <scope>NUCLEOTIDE SEQUENCE [LARGE SCALE GENOMIC DNA]</scope>
    <source>
        <strain evidence="5 6">A44</strain>
        <plasmid evidence="5 6">unnamed1</plasmid>
    </source>
</reference>
<dbReference type="Gene3D" id="3.40.630.10">
    <property type="entry name" value="Zn peptidases"/>
    <property type="match status" value="1"/>
</dbReference>
<evidence type="ECO:0000259" key="4">
    <source>
        <dbReference type="Pfam" id="PF07687"/>
    </source>
</evidence>
<dbReference type="RefSeq" id="WP_095448613.1">
    <property type="nucleotide sequence ID" value="NZ_CP022605.1"/>
</dbReference>
<evidence type="ECO:0000256" key="2">
    <source>
        <dbReference type="ARBA" id="ARBA00022801"/>
    </source>
</evidence>
<comment type="similarity">
    <text evidence="1">Belongs to the peptidase M20 family.</text>
</comment>
<gene>
    <name evidence="5" type="ORF">CES85_3549</name>
</gene>
<dbReference type="PANTHER" id="PTHR11014">
    <property type="entry name" value="PEPTIDASE M20 FAMILY MEMBER"/>
    <property type="match status" value="1"/>
</dbReference>
<name>A0A248UQC3_9HYPH</name>